<feature type="compositionally biased region" description="Polar residues" evidence="2">
    <location>
        <begin position="436"/>
        <end position="445"/>
    </location>
</feature>
<dbReference type="AlphaFoldDB" id="A0A7S3M9F7"/>
<dbReference type="GO" id="GO:0045727">
    <property type="term" value="P:positive regulation of translation"/>
    <property type="evidence" value="ECO:0007669"/>
    <property type="project" value="TreeGrafter"/>
</dbReference>
<feature type="region of interest" description="Disordered" evidence="2">
    <location>
        <begin position="294"/>
        <end position="408"/>
    </location>
</feature>
<feature type="compositionally biased region" description="Low complexity" evidence="2">
    <location>
        <begin position="635"/>
        <end position="651"/>
    </location>
</feature>
<sequence length="732" mass="78730">MAYGAAHANLQFPPHPDTKPKSVPQNNMPMYQQNLYQPRMNIQELVQVPPELASFASDPQFQTILLKVKEQTMINFISLNRSPTAPDCVESISIDAPSRESAQLARGLIETHFKLQAKLKHAETRLQKVQTDLFSAQGEIASGMMIEFSIDPELVGLALGKKGARIKQIEQDTKVTSINVTGETGRIMVVGPDSQSVQRARELLELQEECIPLESHQIEWLSNKFNSGFLHDIKTGSDLIVTRVNSEKFTLDIVGTLQAVRSARFMLSTQLEYVEKQIEIEASERAAREKLQQMRKQYGMPGGRYDYENRDRGDRERSDRDRPSNNNNYNRDRTTNNNTDRNDRGDRGDRQGDRQQNTGARTSSAPSNSQTSAAGNNNRGSRSNGQDSLVNLQNNASNGNNKKVGSSAQAVAEAVGNAYKKSATTPAPAANAGDAKNSSRGQSNQKTDKKDAAPVPMLQQVLQKQGAANPEARAQNKKKETTAAAATTSTPQQGRKNQTKNDMDAVTEGVKNLKVDNTQKTEKRNTNKAEKVDAKPAAADAAPAKTANNNDKRRHNNKAAEPAPAPVGRIVEYEEVPLPKRQNNRNKKTVDSLATVGATVADAPVATVSTAESAAEGESESKRRRPAGNKKTKSDGASTADTAVTDATPVKDAAKDASAKEPKAAKPAKSAKNSDSAKEGKAEKAGASTPPGLPNPQTSSKSAAEVVPAAPVSVSGPPAVPIAVAVVSAEQA</sequence>
<proteinExistence type="predicted"/>
<name>A0A7S3M9F7_9STRA</name>
<feature type="compositionally biased region" description="Low complexity" evidence="2">
    <location>
        <begin position="535"/>
        <end position="549"/>
    </location>
</feature>
<dbReference type="EMBL" id="HBIC01038987">
    <property type="protein sequence ID" value="CAE0291148.1"/>
    <property type="molecule type" value="Transcribed_RNA"/>
</dbReference>
<dbReference type="CDD" id="cd22426">
    <property type="entry name" value="KH_I_FMR1_FXR_rpt2"/>
    <property type="match status" value="1"/>
</dbReference>
<feature type="compositionally biased region" description="Low complexity" evidence="2">
    <location>
        <begin position="665"/>
        <end position="674"/>
    </location>
</feature>
<evidence type="ECO:0000256" key="2">
    <source>
        <dbReference type="SAM" id="MobiDB-lite"/>
    </source>
</evidence>
<keyword evidence="1" id="KW-0694">RNA-binding</keyword>
<feature type="compositionally biased region" description="Low complexity" evidence="2">
    <location>
        <begin position="372"/>
        <end position="385"/>
    </location>
</feature>
<dbReference type="PROSITE" id="PS50084">
    <property type="entry name" value="KH_TYPE_1"/>
    <property type="match status" value="1"/>
</dbReference>
<feature type="compositionally biased region" description="Basic and acidic residues" evidence="2">
    <location>
        <begin position="652"/>
        <end position="664"/>
    </location>
</feature>
<feature type="domain" description="K Homology" evidence="3">
    <location>
        <begin position="142"/>
        <end position="209"/>
    </location>
</feature>
<dbReference type="InterPro" id="IPR036612">
    <property type="entry name" value="KH_dom_type_1_sf"/>
</dbReference>
<feature type="compositionally biased region" description="Basic and acidic residues" evidence="2">
    <location>
        <begin position="305"/>
        <end position="323"/>
    </location>
</feature>
<feature type="region of interest" description="Disordered" evidence="2">
    <location>
        <begin position="422"/>
        <end position="717"/>
    </location>
</feature>
<dbReference type="GO" id="GO:0051028">
    <property type="term" value="P:mRNA transport"/>
    <property type="evidence" value="ECO:0007669"/>
    <property type="project" value="TreeGrafter"/>
</dbReference>
<feature type="compositionally biased region" description="Polar residues" evidence="2">
    <location>
        <begin position="359"/>
        <end position="371"/>
    </location>
</feature>
<feature type="compositionally biased region" description="Low complexity" evidence="2">
    <location>
        <begin position="699"/>
        <end position="717"/>
    </location>
</feature>
<dbReference type="GO" id="GO:0048513">
    <property type="term" value="P:animal organ development"/>
    <property type="evidence" value="ECO:0007669"/>
    <property type="project" value="TreeGrafter"/>
</dbReference>
<dbReference type="GO" id="GO:0003730">
    <property type="term" value="F:mRNA 3'-UTR binding"/>
    <property type="evidence" value="ECO:0007669"/>
    <property type="project" value="TreeGrafter"/>
</dbReference>
<gene>
    <name evidence="4" type="ORF">SELO1098_LOCUS19993</name>
</gene>
<dbReference type="InterPro" id="IPR004087">
    <property type="entry name" value="KH_dom"/>
</dbReference>
<dbReference type="InterPro" id="IPR040148">
    <property type="entry name" value="FMR1"/>
</dbReference>
<feature type="compositionally biased region" description="Low complexity" evidence="2">
    <location>
        <begin position="605"/>
        <end position="616"/>
    </location>
</feature>
<dbReference type="GO" id="GO:0005634">
    <property type="term" value="C:nucleus"/>
    <property type="evidence" value="ECO:0007669"/>
    <property type="project" value="TreeGrafter"/>
</dbReference>
<dbReference type="PANTHER" id="PTHR10603:SF7">
    <property type="entry name" value="FRAGILE X MESSENGER RIBONUCLEOPROTEIN 1 HOMOLOG"/>
    <property type="match status" value="1"/>
</dbReference>
<dbReference type="InterPro" id="IPR004088">
    <property type="entry name" value="KH_dom_type_1"/>
</dbReference>
<dbReference type="GO" id="GO:0010494">
    <property type="term" value="C:cytoplasmic stress granule"/>
    <property type="evidence" value="ECO:0007669"/>
    <property type="project" value="TreeGrafter"/>
</dbReference>
<dbReference type="SUPFAM" id="SSF54791">
    <property type="entry name" value="Eukaryotic type KH-domain (KH-domain type I)"/>
    <property type="match status" value="1"/>
</dbReference>
<dbReference type="GO" id="GO:0045182">
    <property type="term" value="F:translation regulator activity"/>
    <property type="evidence" value="ECO:0007669"/>
    <property type="project" value="TreeGrafter"/>
</dbReference>
<reference evidence="4" key="1">
    <citation type="submission" date="2021-01" db="EMBL/GenBank/DDBJ databases">
        <authorList>
            <person name="Corre E."/>
            <person name="Pelletier E."/>
            <person name="Niang G."/>
            <person name="Scheremetjew M."/>
            <person name="Finn R."/>
            <person name="Kale V."/>
            <person name="Holt S."/>
            <person name="Cochrane G."/>
            <person name="Meng A."/>
            <person name="Brown T."/>
            <person name="Cohen L."/>
        </authorList>
    </citation>
    <scope>NUCLEOTIDE SEQUENCE</scope>
    <source>
        <strain evidence="4">CCAP 955/1</strain>
    </source>
</reference>
<dbReference type="PANTHER" id="PTHR10603">
    <property type="entry name" value="FRAGILE X MENTAL RETARDATION SYNDROME-RELATED PROTEIN"/>
    <property type="match status" value="1"/>
</dbReference>
<feature type="compositionally biased region" description="Basic and acidic residues" evidence="2">
    <location>
        <begin position="675"/>
        <end position="684"/>
    </location>
</feature>
<feature type="compositionally biased region" description="Basic and acidic residues" evidence="2">
    <location>
        <begin position="330"/>
        <end position="353"/>
    </location>
</feature>
<accession>A0A7S3M9F7</accession>
<feature type="region of interest" description="Disordered" evidence="2">
    <location>
        <begin position="1"/>
        <end position="25"/>
    </location>
</feature>
<feature type="compositionally biased region" description="Basic residues" evidence="2">
    <location>
        <begin position="622"/>
        <end position="631"/>
    </location>
</feature>
<evidence type="ECO:0000313" key="4">
    <source>
        <dbReference type="EMBL" id="CAE0291148.1"/>
    </source>
</evidence>
<organism evidence="4">
    <name type="scientific">Spumella elongata</name>
    <dbReference type="NCBI Taxonomy" id="89044"/>
    <lineage>
        <taxon>Eukaryota</taxon>
        <taxon>Sar</taxon>
        <taxon>Stramenopiles</taxon>
        <taxon>Ochrophyta</taxon>
        <taxon>Chrysophyceae</taxon>
        <taxon>Chromulinales</taxon>
        <taxon>Chromulinaceae</taxon>
        <taxon>Spumella</taxon>
    </lineage>
</organism>
<protein>
    <recommendedName>
        <fullName evidence="3">K Homology domain-containing protein</fullName>
    </recommendedName>
</protein>
<feature type="compositionally biased region" description="Polar residues" evidence="2">
    <location>
        <begin position="386"/>
        <end position="408"/>
    </location>
</feature>
<evidence type="ECO:0000256" key="1">
    <source>
        <dbReference type="PROSITE-ProRule" id="PRU00117"/>
    </source>
</evidence>
<dbReference type="SMART" id="SM00322">
    <property type="entry name" value="KH"/>
    <property type="match status" value="1"/>
</dbReference>
<evidence type="ECO:0000259" key="3">
    <source>
        <dbReference type="SMART" id="SM00322"/>
    </source>
</evidence>
<dbReference type="GO" id="GO:0043488">
    <property type="term" value="P:regulation of mRNA stability"/>
    <property type="evidence" value="ECO:0007669"/>
    <property type="project" value="TreeGrafter"/>
</dbReference>
<dbReference type="Pfam" id="PF00013">
    <property type="entry name" value="KH_1"/>
    <property type="match status" value="1"/>
</dbReference>
<dbReference type="Gene3D" id="3.30.1370.10">
    <property type="entry name" value="K Homology domain, type 1"/>
    <property type="match status" value="1"/>
</dbReference>
<feature type="compositionally biased region" description="Basic and acidic residues" evidence="2">
    <location>
        <begin position="511"/>
        <end position="534"/>
    </location>
</feature>